<organism evidence="3 4">
    <name type="scientific">Streptomyces bathyalis</name>
    <dbReference type="NCBI Taxonomy" id="2710756"/>
    <lineage>
        <taxon>Bacteria</taxon>
        <taxon>Bacillati</taxon>
        <taxon>Actinomycetota</taxon>
        <taxon>Actinomycetes</taxon>
        <taxon>Kitasatosporales</taxon>
        <taxon>Streptomycetaceae</taxon>
        <taxon>Streptomyces</taxon>
    </lineage>
</organism>
<feature type="region of interest" description="Disordered" evidence="2">
    <location>
        <begin position="327"/>
        <end position="362"/>
    </location>
</feature>
<dbReference type="Pfam" id="PF02423">
    <property type="entry name" value="OCD_Mu_crystall"/>
    <property type="match status" value="1"/>
</dbReference>
<reference evidence="4" key="1">
    <citation type="submission" date="2020-02" db="EMBL/GenBank/DDBJ databases">
        <title>Streptomyces sp. ASO4wet.</title>
        <authorList>
            <person name="Risdian C."/>
            <person name="Landwehr W."/>
            <person name="Schupp P."/>
            <person name="Wink J."/>
        </authorList>
    </citation>
    <scope>NUCLEOTIDE SEQUENCE [LARGE SCALE GENOMIC DNA]</scope>
    <source>
        <strain evidence="4">ASO4wet</strain>
    </source>
</reference>
<keyword evidence="4" id="KW-1185">Reference proteome</keyword>
<feature type="compositionally biased region" description="Low complexity" evidence="2">
    <location>
        <begin position="342"/>
        <end position="355"/>
    </location>
</feature>
<dbReference type="Proteomes" id="UP000595046">
    <property type="component" value="Chromosome"/>
</dbReference>
<dbReference type="GO" id="GO:0016491">
    <property type="term" value="F:oxidoreductase activity"/>
    <property type="evidence" value="ECO:0007669"/>
    <property type="project" value="UniProtKB-ARBA"/>
</dbReference>
<proteinExistence type="inferred from homology"/>
<evidence type="ECO:0000313" key="3">
    <source>
        <dbReference type="EMBL" id="QPP08387.1"/>
    </source>
</evidence>
<feature type="compositionally biased region" description="Basic and acidic residues" evidence="2">
    <location>
        <begin position="327"/>
        <end position="340"/>
    </location>
</feature>
<dbReference type="PANTHER" id="PTHR13812:SF19">
    <property type="entry name" value="KETIMINE REDUCTASE MU-CRYSTALLIN"/>
    <property type="match status" value="1"/>
</dbReference>
<dbReference type="RefSeq" id="WP_197352180.1">
    <property type="nucleotide sequence ID" value="NZ_CP048882.1"/>
</dbReference>
<dbReference type="PIRSF" id="PIRSF001439">
    <property type="entry name" value="CryM"/>
    <property type="match status" value="1"/>
</dbReference>
<sequence length="362" mass="38256">MTDLRIIDERTVRALLPPQDAADAMVRALTGFDAGELYQHPRVVVDPAGDGGASGLALLMPAATTGGDRPLLGVKLLSLFPRARERELPRIQGLVLLMDAVHGEPLALLDATALTEIRTAAVSAVATEHLARPDARTLAVLGTGVQARGHLAALAQVRNWTSVRVHGRTEEGTRALAEWASHLGLPLETAATAAEAVEGADVICTVTSASEPVLPAGLPTSGVHINGVGAYGPECRELPSELVARASHFVENREAAAREAGNLLIPRREGFRVAEPVELAEVLTGRHPGRTGEEELTVFTSLGLPVEDVVACELIHRRSVDQDLGHLVRLSSPERPDERPGSAAPAPAARRAASTTDREAER</sequence>
<comment type="similarity">
    <text evidence="1">Belongs to the ornithine cyclodeaminase/mu-crystallin family.</text>
</comment>
<dbReference type="AlphaFoldDB" id="A0A7T1T8J3"/>
<dbReference type="GO" id="GO:0005737">
    <property type="term" value="C:cytoplasm"/>
    <property type="evidence" value="ECO:0007669"/>
    <property type="project" value="TreeGrafter"/>
</dbReference>
<name>A0A7T1T8J3_9ACTN</name>
<dbReference type="PANTHER" id="PTHR13812">
    <property type="entry name" value="KETIMINE REDUCTASE MU-CRYSTALLIN"/>
    <property type="match status" value="1"/>
</dbReference>
<evidence type="ECO:0000256" key="2">
    <source>
        <dbReference type="SAM" id="MobiDB-lite"/>
    </source>
</evidence>
<dbReference type="KEGG" id="sbat:G4Z16_20520"/>
<dbReference type="InterPro" id="IPR023401">
    <property type="entry name" value="ODC_N"/>
</dbReference>
<dbReference type="Gene3D" id="3.30.1780.10">
    <property type="entry name" value="ornithine cyclodeaminase, domain 1"/>
    <property type="match status" value="1"/>
</dbReference>
<evidence type="ECO:0000313" key="4">
    <source>
        <dbReference type="Proteomes" id="UP000595046"/>
    </source>
</evidence>
<dbReference type="InterPro" id="IPR036291">
    <property type="entry name" value="NAD(P)-bd_dom_sf"/>
</dbReference>
<protein>
    <submittedName>
        <fullName evidence="3">Ornithine cyclodeaminase family protein</fullName>
    </submittedName>
</protein>
<dbReference type="Gene3D" id="3.40.50.720">
    <property type="entry name" value="NAD(P)-binding Rossmann-like Domain"/>
    <property type="match status" value="1"/>
</dbReference>
<evidence type="ECO:0000256" key="1">
    <source>
        <dbReference type="ARBA" id="ARBA00008903"/>
    </source>
</evidence>
<dbReference type="InterPro" id="IPR003462">
    <property type="entry name" value="ODC_Mu_crystall"/>
</dbReference>
<gene>
    <name evidence="3" type="ORF">G4Z16_20520</name>
</gene>
<dbReference type="EMBL" id="CP048882">
    <property type="protein sequence ID" value="QPP08387.1"/>
    <property type="molecule type" value="Genomic_DNA"/>
</dbReference>
<dbReference type="FunFam" id="3.40.50.720:FF:000311">
    <property type="entry name" value="Ornithine cyclodeaminase"/>
    <property type="match status" value="1"/>
</dbReference>
<dbReference type="SUPFAM" id="SSF51735">
    <property type="entry name" value="NAD(P)-binding Rossmann-fold domains"/>
    <property type="match status" value="1"/>
</dbReference>
<dbReference type="GO" id="GO:0019752">
    <property type="term" value="P:carboxylic acid metabolic process"/>
    <property type="evidence" value="ECO:0007669"/>
    <property type="project" value="UniProtKB-ARBA"/>
</dbReference>
<accession>A0A7T1T8J3</accession>